<sequence length="205" mass="21291">MKTKTIAACLVLVCSLVTANAMAAETNSAESIKGRLGITGEIGFLVPADNAAVSTGVVVGRGHTDTGFIGGGGLIFGILDNFAAEFQITHTGFGTDTSTDFDTTNISLGAQYRYLNLPVKKLVPYVGAGVDILINGANNGLDVDTVAGIHVKAGVDYFVMRQLALTSELKGVIAPNADIKAGGGKVGEFDPDSFSMTFGVRYFFN</sequence>
<proteinExistence type="predicted"/>
<accession>A0ABQ6TPC8</accession>
<feature type="domain" description="Outer membrane protein beta-barrel" evidence="3">
    <location>
        <begin position="11"/>
        <end position="199"/>
    </location>
</feature>
<keyword evidence="1 2" id="KW-0732">Signal</keyword>
<keyword evidence="5" id="KW-1185">Reference proteome</keyword>
<organism evidence="4 5">
    <name type="scientific">Oryzomonas sagensis</name>
    <dbReference type="NCBI Taxonomy" id="2603857"/>
    <lineage>
        <taxon>Bacteria</taxon>
        <taxon>Pseudomonadati</taxon>
        <taxon>Thermodesulfobacteriota</taxon>
        <taxon>Desulfuromonadia</taxon>
        <taxon>Geobacterales</taxon>
        <taxon>Geobacteraceae</taxon>
        <taxon>Oryzomonas</taxon>
    </lineage>
</organism>
<feature type="signal peptide" evidence="2">
    <location>
        <begin position="1"/>
        <end position="23"/>
    </location>
</feature>
<dbReference type="RefSeq" id="WP_151156623.1">
    <property type="nucleotide sequence ID" value="NZ_VZRA01000002.1"/>
</dbReference>
<dbReference type="Pfam" id="PF13505">
    <property type="entry name" value="OMP_b-brl"/>
    <property type="match status" value="1"/>
</dbReference>
<dbReference type="InterPro" id="IPR027385">
    <property type="entry name" value="Beta-barrel_OMP"/>
</dbReference>
<evidence type="ECO:0000256" key="2">
    <source>
        <dbReference type="SAM" id="SignalP"/>
    </source>
</evidence>
<evidence type="ECO:0000259" key="3">
    <source>
        <dbReference type="Pfam" id="PF13505"/>
    </source>
</evidence>
<protein>
    <submittedName>
        <fullName evidence="4">Outer membrane beta-barrel protein</fullName>
    </submittedName>
</protein>
<name>A0ABQ6TPC8_9BACT</name>
<gene>
    <name evidence="4" type="ORF">F6V30_08845</name>
</gene>
<dbReference type="Proteomes" id="UP000798046">
    <property type="component" value="Unassembled WGS sequence"/>
</dbReference>
<dbReference type="EMBL" id="VZRA01000002">
    <property type="protein sequence ID" value="KAB0670252.1"/>
    <property type="molecule type" value="Genomic_DNA"/>
</dbReference>
<dbReference type="SUPFAM" id="SSF56925">
    <property type="entry name" value="OMPA-like"/>
    <property type="match status" value="1"/>
</dbReference>
<dbReference type="Gene3D" id="2.40.160.20">
    <property type="match status" value="1"/>
</dbReference>
<evidence type="ECO:0000256" key="1">
    <source>
        <dbReference type="ARBA" id="ARBA00022729"/>
    </source>
</evidence>
<dbReference type="InterPro" id="IPR011250">
    <property type="entry name" value="OMP/PagP_B-barrel"/>
</dbReference>
<evidence type="ECO:0000313" key="4">
    <source>
        <dbReference type="EMBL" id="KAB0670252.1"/>
    </source>
</evidence>
<comment type="caution">
    <text evidence="4">The sequence shown here is derived from an EMBL/GenBank/DDBJ whole genome shotgun (WGS) entry which is preliminary data.</text>
</comment>
<feature type="chain" id="PRO_5047440184" evidence="2">
    <location>
        <begin position="24"/>
        <end position="205"/>
    </location>
</feature>
<reference evidence="4 5" key="1">
    <citation type="journal article" date="2020" name="Microorganisms">
        <title>Description of Three Novel Members in the Family Geobacteraceae, Oryzomonas japonicum gen. nov., sp. nov., Oryzomonas sagensis sp. nov., and Oryzomonas ruber sp. nov.</title>
        <authorList>
            <person name="Xu Z."/>
            <person name="Masuda Y."/>
            <person name="Hayakawa C."/>
            <person name="Ushijima N."/>
            <person name="Kawano K."/>
            <person name="Shiratori Y."/>
            <person name="Senoo K."/>
            <person name="Itoh H."/>
        </authorList>
    </citation>
    <scope>NUCLEOTIDE SEQUENCE [LARGE SCALE GENOMIC DNA]</scope>
    <source>
        <strain evidence="4 5">Red100</strain>
    </source>
</reference>
<evidence type="ECO:0000313" key="5">
    <source>
        <dbReference type="Proteomes" id="UP000798046"/>
    </source>
</evidence>